<feature type="domain" description="NADP-dependent oxidoreductase" evidence="7">
    <location>
        <begin position="35"/>
        <end position="343"/>
    </location>
</feature>
<evidence type="ECO:0000259" key="7">
    <source>
        <dbReference type="Pfam" id="PF00248"/>
    </source>
</evidence>
<dbReference type="InterPro" id="IPR018170">
    <property type="entry name" value="Aldo/ket_reductase_CS"/>
</dbReference>
<evidence type="ECO:0000256" key="5">
    <source>
        <dbReference type="PIRSR" id="PIRSR000097-2"/>
    </source>
</evidence>
<dbReference type="PANTHER" id="PTHR43827">
    <property type="entry name" value="2,5-DIKETO-D-GLUCONIC ACID REDUCTASE"/>
    <property type="match status" value="1"/>
</dbReference>
<name>A0A9P6UAD7_9FUNG</name>
<dbReference type="Pfam" id="PF00248">
    <property type="entry name" value="Aldo_ket_red"/>
    <property type="match status" value="1"/>
</dbReference>
<dbReference type="EMBL" id="JAAAJB010000094">
    <property type="protein sequence ID" value="KAG0266417.1"/>
    <property type="molecule type" value="Genomic_DNA"/>
</dbReference>
<gene>
    <name evidence="8" type="ORF">DFQ27_009793</name>
</gene>
<evidence type="ECO:0000313" key="9">
    <source>
        <dbReference type="Proteomes" id="UP000807716"/>
    </source>
</evidence>
<evidence type="ECO:0000256" key="1">
    <source>
        <dbReference type="ARBA" id="ARBA00007905"/>
    </source>
</evidence>
<sequence>MSTIRAVTLRNGVKMPLVGLGTYRVRDQALVDTCVLEGLRAGYRLIDTATVYRNEHMIGNALKRIFAENLIPGLKREDIFITSKLAPIDQGYDACYKAVMKSINALQVDYIDCYLIHWPGTQRVKPSSPQNAVNRAESWRALEDHYHAKRLRAIGVSNYTTTHLLAMERRAQGEGGTSTSTSNAVLPHVHQFEMHPRLLQNDLMALCQRLGIQVQAYSSLGEGRLVIPAAALQEHVHKLGQNNNPDGRGALPIMGDLIRKYFPTDVSSSAAAGAAGAAAGAMGVGEITAAEYGKRAAQILLRWGIQHGAVVIPKSTNRQRIWDNFDLFGFELDPQDMAALDAYSEGEERTRYCWDPTLIQ</sequence>
<dbReference type="InterPro" id="IPR023210">
    <property type="entry name" value="NADP_OxRdtase_dom"/>
</dbReference>
<dbReference type="PROSITE" id="PS00798">
    <property type="entry name" value="ALDOKETO_REDUCTASE_1"/>
    <property type="match status" value="1"/>
</dbReference>
<organism evidence="8 9">
    <name type="scientific">Actinomortierella ambigua</name>
    <dbReference type="NCBI Taxonomy" id="1343610"/>
    <lineage>
        <taxon>Eukaryota</taxon>
        <taxon>Fungi</taxon>
        <taxon>Fungi incertae sedis</taxon>
        <taxon>Mucoromycota</taxon>
        <taxon>Mortierellomycotina</taxon>
        <taxon>Mortierellomycetes</taxon>
        <taxon>Mortierellales</taxon>
        <taxon>Mortierellaceae</taxon>
        <taxon>Actinomortierella</taxon>
    </lineage>
</organism>
<comment type="similarity">
    <text evidence="1">Belongs to the aldo/keto reductase family.</text>
</comment>
<evidence type="ECO:0000256" key="4">
    <source>
        <dbReference type="PIRSR" id="PIRSR000097-1"/>
    </source>
</evidence>
<dbReference type="PRINTS" id="PR00069">
    <property type="entry name" value="ALDKETRDTASE"/>
</dbReference>
<evidence type="ECO:0000313" key="8">
    <source>
        <dbReference type="EMBL" id="KAG0266417.1"/>
    </source>
</evidence>
<proteinExistence type="inferred from homology"/>
<dbReference type="AlphaFoldDB" id="A0A9P6UAD7"/>
<dbReference type="InterPro" id="IPR036812">
    <property type="entry name" value="NAD(P)_OxRdtase_dom_sf"/>
</dbReference>
<evidence type="ECO:0000256" key="3">
    <source>
        <dbReference type="ARBA" id="ARBA00023002"/>
    </source>
</evidence>
<feature type="site" description="Lowers pKa of active site Tyr" evidence="6">
    <location>
        <position position="84"/>
    </location>
</feature>
<accession>A0A9P6UAD7</accession>
<evidence type="ECO:0000256" key="6">
    <source>
        <dbReference type="PIRSR" id="PIRSR000097-3"/>
    </source>
</evidence>
<dbReference type="GO" id="GO:0016616">
    <property type="term" value="F:oxidoreductase activity, acting on the CH-OH group of donors, NAD or NADP as acceptor"/>
    <property type="evidence" value="ECO:0007669"/>
    <property type="project" value="UniProtKB-ARBA"/>
</dbReference>
<keyword evidence="3" id="KW-0560">Oxidoreductase</keyword>
<dbReference type="PIRSF" id="PIRSF000097">
    <property type="entry name" value="AKR"/>
    <property type="match status" value="1"/>
</dbReference>
<evidence type="ECO:0000256" key="2">
    <source>
        <dbReference type="ARBA" id="ARBA00022857"/>
    </source>
</evidence>
<dbReference type="Gene3D" id="3.20.20.100">
    <property type="entry name" value="NADP-dependent oxidoreductase domain"/>
    <property type="match status" value="1"/>
</dbReference>
<dbReference type="InterPro" id="IPR020471">
    <property type="entry name" value="AKR"/>
</dbReference>
<protein>
    <recommendedName>
        <fullName evidence="7">NADP-dependent oxidoreductase domain-containing protein</fullName>
    </recommendedName>
</protein>
<keyword evidence="2" id="KW-0521">NADP</keyword>
<reference evidence="8" key="1">
    <citation type="journal article" date="2020" name="Fungal Divers.">
        <title>Resolving the Mortierellaceae phylogeny through synthesis of multi-gene phylogenetics and phylogenomics.</title>
        <authorList>
            <person name="Vandepol N."/>
            <person name="Liber J."/>
            <person name="Desiro A."/>
            <person name="Na H."/>
            <person name="Kennedy M."/>
            <person name="Barry K."/>
            <person name="Grigoriev I.V."/>
            <person name="Miller A.N."/>
            <person name="O'Donnell K."/>
            <person name="Stajich J.E."/>
            <person name="Bonito G."/>
        </authorList>
    </citation>
    <scope>NUCLEOTIDE SEQUENCE</scope>
    <source>
        <strain evidence="8">BC1065</strain>
    </source>
</reference>
<feature type="binding site" evidence="5">
    <location>
        <position position="117"/>
    </location>
    <ligand>
        <name>substrate</name>
    </ligand>
</feature>
<dbReference type="CDD" id="cd19136">
    <property type="entry name" value="AKR_DrGR-like"/>
    <property type="match status" value="1"/>
</dbReference>
<dbReference type="PANTHER" id="PTHR43827:SF3">
    <property type="entry name" value="NADP-DEPENDENT OXIDOREDUCTASE DOMAIN-CONTAINING PROTEIN"/>
    <property type="match status" value="1"/>
</dbReference>
<dbReference type="Proteomes" id="UP000807716">
    <property type="component" value="Unassembled WGS sequence"/>
</dbReference>
<dbReference type="SUPFAM" id="SSF51430">
    <property type="entry name" value="NAD(P)-linked oxidoreductase"/>
    <property type="match status" value="1"/>
</dbReference>
<keyword evidence="9" id="KW-1185">Reference proteome</keyword>
<comment type="caution">
    <text evidence="8">The sequence shown here is derived from an EMBL/GenBank/DDBJ whole genome shotgun (WGS) entry which is preliminary data.</text>
</comment>
<dbReference type="OrthoDB" id="416253at2759"/>
<feature type="active site" description="Proton donor" evidence="4">
    <location>
        <position position="52"/>
    </location>
</feature>